<dbReference type="Gene3D" id="3.40.50.360">
    <property type="match status" value="1"/>
</dbReference>
<name>A0ABT1HTV5_STRSD</name>
<dbReference type="PANTHER" id="PTHR30543">
    <property type="entry name" value="CHROMATE REDUCTASE"/>
    <property type="match status" value="1"/>
</dbReference>
<dbReference type="InterPro" id="IPR029039">
    <property type="entry name" value="Flavoprotein-like_sf"/>
</dbReference>
<feature type="domain" description="NADPH-dependent FMN reductase-like" evidence="1">
    <location>
        <begin position="14"/>
        <end position="163"/>
    </location>
</feature>
<comment type="caution">
    <text evidence="2">The sequence shown here is derived from an EMBL/GenBank/DDBJ whole genome shotgun (WGS) entry which is preliminary data.</text>
</comment>
<dbReference type="Proteomes" id="UP001205311">
    <property type="component" value="Unassembled WGS sequence"/>
</dbReference>
<gene>
    <name evidence="2" type="ORF">LX15_002658</name>
</gene>
<dbReference type="SUPFAM" id="SSF52218">
    <property type="entry name" value="Flavoproteins"/>
    <property type="match status" value="1"/>
</dbReference>
<protein>
    <submittedName>
        <fullName evidence="2">NAD(P)H-dependent FMN reductase</fullName>
    </submittedName>
</protein>
<evidence type="ECO:0000313" key="3">
    <source>
        <dbReference type="Proteomes" id="UP001205311"/>
    </source>
</evidence>
<reference evidence="2 3" key="1">
    <citation type="submission" date="2022-06" db="EMBL/GenBank/DDBJ databases">
        <title>Genomic Encyclopedia of Archaeal and Bacterial Type Strains, Phase II (KMG-II): from individual species to whole genera.</title>
        <authorList>
            <person name="Goeker M."/>
        </authorList>
    </citation>
    <scope>NUCLEOTIDE SEQUENCE [LARGE SCALE GENOMIC DNA]</scope>
    <source>
        <strain evidence="2 3">DSM 40477</strain>
    </source>
</reference>
<keyword evidence="3" id="KW-1185">Reference proteome</keyword>
<sequence>MAVGVPTDNRRRIRFLVFAASLRAGSLNHRLATLAATVIEALGGRVDFAAMRDFDCPSYDQDVQDLDGFPEGAQEFRRRLEANDAFVISSPEYNFSVPGGLKNAIDWVSRFRPQPLNERHGLLMSASPSMAGGNRGLWALRVPLEHLGARVYPEMFSLAQAHQAFTENGWFAETRLQVWFERMIVGFMDLVEAAKHYPCAKTAWIEFLGERPDPVTERVE</sequence>
<dbReference type="InterPro" id="IPR005025">
    <property type="entry name" value="FMN_Rdtase-like_dom"/>
</dbReference>
<evidence type="ECO:0000259" key="1">
    <source>
        <dbReference type="Pfam" id="PF03358"/>
    </source>
</evidence>
<proteinExistence type="predicted"/>
<dbReference type="InterPro" id="IPR050712">
    <property type="entry name" value="NAD(P)H-dep_reductase"/>
</dbReference>
<dbReference type="RefSeq" id="WP_253669871.1">
    <property type="nucleotide sequence ID" value="NZ_JAMTCP010000012.1"/>
</dbReference>
<dbReference type="PANTHER" id="PTHR30543:SF21">
    <property type="entry name" value="NAD(P)H-DEPENDENT FMN REDUCTASE LOT6"/>
    <property type="match status" value="1"/>
</dbReference>
<organism evidence="2 3">
    <name type="scientific">Streptoalloteichus tenebrarius (strain ATCC 17920 / DSM 40477 / JCM 4838 / CBS 697.72 / NBRC 16177 / NCIMB 11028 / NRRL B-12390 / A12253. 1 / ISP 5477)</name>
    <name type="common">Streptomyces tenebrarius</name>
    <dbReference type="NCBI Taxonomy" id="1933"/>
    <lineage>
        <taxon>Bacteria</taxon>
        <taxon>Bacillati</taxon>
        <taxon>Actinomycetota</taxon>
        <taxon>Actinomycetes</taxon>
        <taxon>Pseudonocardiales</taxon>
        <taxon>Pseudonocardiaceae</taxon>
        <taxon>Streptoalloteichus</taxon>
    </lineage>
</organism>
<evidence type="ECO:0000313" key="2">
    <source>
        <dbReference type="EMBL" id="MCP2258959.1"/>
    </source>
</evidence>
<accession>A0ABT1HTV5</accession>
<dbReference type="Pfam" id="PF03358">
    <property type="entry name" value="FMN_red"/>
    <property type="match status" value="1"/>
</dbReference>
<dbReference type="EMBL" id="JAMTCP010000012">
    <property type="protein sequence ID" value="MCP2258959.1"/>
    <property type="molecule type" value="Genomic_DNA"/>
</dbReference>